<keyword evidence="3" id="KW-0012">Acyltransferase</keyword>
<dbReference type="PANTHER" id="PTHR23028">
    <property type="entry name" value="ACETYLTRANSFERASE"/>
    <property type="match status" value="1"/>
</dbReference>
<feature type="transmembrane region" description="Helical" evidence="1">
    <location>
        <begin position="55"/>
        <end position="75"/>
    </location>
</feature>
<organism evidence="3 4">
    <name type="scientific">Cyanomargarita calcarea GSE-NOS-MK-12-04C</name>
    <dbReference type="NCBI Taxonomy" id="2839659"/>
    <lineage>
        <taxon>Bacteria</taxon>
        <taxon>Bacillati</taxon>
        <taxon>Cyanobacteriota</taxon>
        <taxon>Cyanophyceae</taxon>
        <taxon>Nostocales</taxon>
        <taxon>Cyanomargaritaceae</taxon>
        <taxon>Cyanomargarita</taxon>
    </lineage>
</organism>
<feature type="transmembrane region" description="Helical" evidence="1">
    <location>
        <begin position="15"/>
        <end position="35"/>
    </location>
</feature>
<dbReference type="InterPro" id="IPR050879">
    <property type="entry name" value="Acyltransferase_3"/>
</dbReference>
<keyword evidence="1" id="KW-0472">Membrane</keyword>
<dbReference type="GO" id="GO:0016747">
    <property type="term" value="F:acyltransferase activity, transferring groups other than amino-acyl groups"/>
    <property type="evidence" value="ECO:0007669"/>
    <property type="project" value="InterPro"/>
</dbReference>
<dbReference type="EMBL" id="JAHHGZ010000022">
    <property type="protein sequence ID" value="MBW4669591.1"/>
    <property type="molecule type" value="Genomic_DNA"/>
</dbReference>
<keyword evidence="1" id="KW-1133">Transmembrane helix</keyword>
<name>A0A951QPH0_9CYAN</name>
<reference evidence="3" key="2">
    <citation type="journal article" date="2022" name="Microbiol. Resour. Announc.">
        <title>Metagenome Sequencing to Explore Phylogenomics of Terrestrial Cyanobacteria.</title>
        <authorList>
            <person name="Ward R.D."/>
            <person name="Stajich J.E."/>
            <person name="Johansen J.R."/>
            <person name="Huntemann M."/>
            <person name="Clum A."/>
            <person name="Foster B."/>
            <person name="Foster B."/>
            <person name="Roux S."/>
            <person name="Palaniappan K."/>
            <person name="Varghese N."/>
            <person name="Mukherjee S."/>
            <person name="Reddy T.B.K."/>
            <person name="Daum C."/>
            <person name="Copeland A."/>
            <person name="Chen I.A."/>
            <person name="Ivanova N.N."/>
            <person name="Kyrpides N.C."/>
            <person name="Shapiro N."/>
            <person name="Eloe-Fadrosh E.A."/>
            <person name="Pietrasiak N."/>
        </authorList>
    </citation>
    <scope>NUCLEOTIDE SEQUENCE</scope>
    <source>
        <strain evidence="3">GSE-NOS-MK-12-04C</strain>
    </source>
</reference>
<feature type="transmembrane region" description="Helical" evidence="1">
    <location>
        <begin position="277"/>
        <end position="298"/>
    </location>
</feature>
<proteinExistence type="predicted"/>
<evidence type="ECO:0000313" key="4">
    <source>
        <dbReference type="Proteomes" id="UP000729701"/>
    </source>
</evidence>
<gene>
    <name evidence="3" type="ORF">KME60_19795</name>
</gene>
<evidence type="ECO:0000259" key="2">
    <source>
        <dbReference type="Pfam" id="PF01757"/>
    </source>
</evidence>
<keyword evidence="1" id="KW-0812">Transmembrane</keyword>
<keyword evidence="3" id="KW-0808">Transferase</keyword>
<evidence type="ECO:0000313" key="3">
    <source>
        <dbReference type="EMBL" id="MBW4669591.1"/>
    </source>
</evidence>
<dbReference type="AlphaFoldDB" id="A0A951QPH0"/>
<feature type="transmembrane region" description="Helical" evidence="1">
    <location>
        <begin position="318"/>
        <end position="340"/>
    </location>
</feature>
<dbReference type="Pfam" id="PF01757">
    <property type="entry name" value="Acyl_transf_3"/>
    <property type="match status" value="1"/>
</dbReference>
<evidence type="ECO:0000256" key="1">
    <source>
        <dbReference type="SAM" id="Phobius"/>
    </source>
</evidence>
<reference evidence="3" key="1">
    <citation type="submission" date="2021-05" db="EMBL/GenBank/DDBJ databases">
        <authorList>
            <person name="Pietrasiak N."/>
            <person name="Ward R."/>
            <person name="Stajich J.E."/>
            <person name="Kurbessoian T."/>
        </authorList>
    </citation>
    <scope>NUCLEOTIDE SEQUENCE</scope>
    <source>
        <strain evidence="3">GSE-NOS-MK-12-04C</strain>
    </source>
</reference>
<protein>
    <submittedName>
        <fullName evidence="3">Acyltransferase</fullName>
    </submittedName>
</protein>
<feature type="transmembrane region" description="Helical" evidence="1">
    <location>
        <begin position="249"/>
        <end position="265"/>
    </location>
</feature>
<feature type="transmembrane region" description="Helical" evidence="1">
    <location>
        <begin position="96"/>
        <end position="119"/>
    </location>
</feature>
<feature type="transmembrane region" description="Helical" evidence="1">
    <location>
        <begin position="352"/>
        <end position="373"/>
    </location>
</feature>
<feature type="transmembrane region" description="Helical" evidence="1">
    <location>
        <begin position="221"/>
        <end position="237"/>
    </location>
</feature>
<dbReference type="InterPro" id="IPR002656">
    <property type="entry name" value="Acyl_transf_3_dom"/>
</dbReference>
<dbReference type="Proteomes" id="UP000729701">
    <property type="component" value="Unassembled WGS sequence"/>
</dbReference>
<feature type="domain" description="Acyltransferase 3" evidence="2">
    <location>
        <begin position="16"/>
        <end position="366"/>
    </location>
</feature>
<feature type="transmembrane region" description="Helical" evidence="1">
    <location>
        <begin position="191"/>
        <end position="209"/>
    </location>
</feature>
<accession>A0A951QPH0</accession>
<comment type="caution">
    <text evidence="3">The sequence shown here is derived from an EMBL/GenBank/DDBJ whole genome shotgun (WGS) entry which is preliminary data.</text>
</comment>
<sequence length="391" mass="44547">MFQNIIKPTETRLHLLYLDGLRGLAALYVVLHHLWLIQGENLPGWLNLPTKSFKFGLMSVVLFMVLSGYALMLPVARSEKGYIPGSLSNYFKRRSLRILPPYYITLGICLLLAFIIWGLEKISNFQWQVLPFDMFSPDFSFLDVILHSLLIHNFSSGYQVYYIHTPMWSIPLEWQAYLLFPLLFLPLWRRWGFFAAIAVALIISLTPVYFLDGFMKNSRPWMLASFTFGMAAADIGFSQKPLLIKLRTTVPWNVVAVIFVLLTGLTESEKLGLDKWISHSCAGLAFASLMVYCTSCLIEKDVLPVSLRFLESRIAIALAKFSYSLYLSHAIVVTFVRHFLLSLQLSPTMFAVLLYAVAVPLSLVVAYGFYLVFERPFLSSKVRQKFVGSAN</sequence>